<sequence length="77" mass="7972">MTSQAGGSTQLHSNDPATKVGAFYLDALAEQGWTTTSKYQGQHSTNVVAKRGREGVTVQVSPSGSGSSISVTTYPVP</sequence>
<evidence type="ECO:0000313" key="3">
    <source>
        <dbReference type="Proteomes" id="UP001165136"/>
    </source>
</evidence>
<dbReference type="Proteomes" id="UP001165136">
    <property type="component" value="Unassembled WGS sequence"/>
</dbReference>
<gene>
    <name evidence="2" type="ORF">Atai01_32990</name>
</gene>
<reference evidence="2" key="1">
    <citation type="submission" date="2023-03" db="EMBL/GenBank/DDBJ databases">
        <title>Amycolatopsis taiwanensis NBRC 103393.</title>
        <authorList>
            <person name="Ichikawa N."/>
            <person name="Sato H."/>
            <person name="Tonouchi N."/>
        </authorList>
    </citation>
    <scope>NUCLEOTIDE SEQUENCE</scope>
    <source>
        <strain evidence="2">NBRC 103393</strain>
    </source>
</reference>
<dbReference type="EMBL" id="BSTI01000006">
    <property type="protein sequence ID" value="GLY66680.1"/>
    <property type="molecule type" value="Genomic_DNA"/>
</dbReference>
<feature type="compositionally biased region" description="Low complexity" evidence="1">
    <location>
        <begin position="55"/>
        <end position="77"/>
    </location>
</feature>
<evidence type="ECO:0000313" key="2">
    <source>
        <dbReference type="EMBL" id="GLY66680.1"/>
    </source>
</evidence>
<feature type="region of interest" description="Disordered" evidence="1">
    <location>
        <begin position="53"/>
        <end position="77"/>
    </location>
</feature>
<dbReference type="AlphaFoldDB" id="A0A9W6VFD2"/>
<name>A0A9W6VFD2_9PSEU</name>
<protein>
    <submittedName>
        <fullName evidence="2">Uncharacterized protein</fullName>
    </submittedName>
</protein>
<evidence type="ECO:0000256" key="1">
    <source>
        <dbReference type="SAM" id="MobiDB-lite"/>
    </source>
</evidence>
<accession>A0A9W6VFD2</accession>
<proteinExistence type="predicted"/>
<organism evidence="2 3">
    <name type="scientific">Amycolatopsis taiwanensis</name>
    <dbReference type="NCBI Taxonomy" id="342230"/>
    <lineage>
        <taxon>Bacteria</taxon>
        <taxon>Bacillati</taxon>
        <taxon>Actinomycetota</taxon>
        <taxon>Actinomycetes</taxon>
        <taxon>Pseudonocardiales</taxon>
        <taxon>Pseudonocardiaceae</taxon>
        <taxon>Amycolatopsis</taxon>
    </lineage>
</organism>
<comment type="caution">
    <text evidence="2">The sequence shown here is derived from an EMBL/GenBank/DDBJ whole genome shotgun (WGS) entry which is preliminary data.</text>
</comment>
<dbReference type="RefSeq" id="WP_052371847.1">
    <property type="nucleotide sequence ID" value="NZ_BSTI01000006.1"/>
</dbReference>
<keyword evidence="3" id="KW-1185">Reference proteome</keyword>